<comment type="caution">
    <text evidence="11">The sequence shown here is derived from an EMBL/GenBank/DDBJ whole genome shotgun (WGS) entry which is preliminary data.</text>
</comment>
<dbReference type="PROSITE" id="PS51914">
    <property type="entry name" value="MRH"/>
    <property type="match status" value="1"/>
</dbReference>
<evidence type="ECO:0000256" key="4">
    <source>
        <dbReference type="ARBA" id="ARBA00022729"/>
    </source>
</evidence>
<feature type="chain" id="PRO_5012375411" description="MRH domain-containing protein" evidence="9">
    <location>
        <begin position="20"/>
        <end position="1086"/>
    </location>
</feature>
<evidence type="ECO:0000256" key="9">
    <source>
        <dbReference type="SAM" id="SignalP"/>
    </source>
</evidence>
<dbReference type="Pfam" id="PF23032">
    <property type="entry name" value="GBD_ELAPOR1-like_3rd"/>
    <property type="match status" value="1"/>
</dbReference>
<keyword evidence="8" id="KW-0812">Transmembrane</keyword>
<dbReference type="STRING" id="158441.A0A226DJG9"/>
<sequence length="1086" mass="120513">MKIFLRLVVLLSFWCFVHSKRSRKLETLSSCSPDDYRYEFTDCDAAGGRWRVAVPENQLCEDVLPPIPPRRLNECYKSCDAGQFLNLTSLECEDCSAGTYSLGGGIVFDEYEHLPPGFKVQVEKFRSMFSSIGRQYSNVNCSKYGWKTRKDMVVSQGGPCVAILVYTAQLVKPGRLKFTYQYADDSVLFQFQANSDQCESLREAEGSRWPVLTGDGVWRTEEIMLHTGLNIFQWKTMGIEASHRPKPVMIKRIEIEGVGYTSSCNPCPAGTYNNQEASKMCLPCAKDTFSLHQSTNCIPCDRSTYYSEPGSDSCTPRPACSETDYYQIHQPCRNNRTQITYEWVRPKICLETKLGAVSLPPPGEYIKCPPCNAGTEYRDGSCKPCKSREFSDGVTPCMTCPRDTEPSRGHHLTQWYSWPESLHITCISPEDTGCSNSPSWELHGNYTQTGKGHAKWVYLVMTLSVGGFRGIGRIINGELHEVGRVTFQFEMSCANDCELLFMQGTSSKNATVIQRWIGSHAFEEFSHPIYRNSTYDFSWAFQKLAWDSAILPEDGMNTNSINYQPVVDRDEENYVKIYQINVKNSIDGGASSCIPCHEAATLGHNIDTCTVCDPKITPPSNDNDAGSHPPTGSESESTSSSWPSSPCLPCPIGHVRVDPFSTDSKSCRPCGPGLITMNGVDCVTDCTIKRDSFIFDLRPLKGTYTVRGSSLFTASGTQYFHVFNISLCSDSYATCEKNVSAQHGIDPSSRVEALICQSTIFPPALSSGSSMEPDSSSSGYSDGYSEMIMKPLSTHASSLGDHLMGISPAPSILGIPIADDIRNQILNTSRHQLHFFYSTPERTIACPTGRSTTITFRCKVPTATWNFLINSTSISDLGVLKTLEGCSDGTCDGCNFHFIWETPFACHVCSEDELTIVKGECKSGMQDVHYLPSTNSECLPRINSTWPTLQKCVTHLPFLWEVAVQIAGGMAGVLLIVIICFWRRHRKLEYKYMKLVASGSSRGNHSPNTERVKDVLISERDMMPVAESCALDPNDDDDDEEIYGEPGTYLLWAQAVGGNKLKSLTRKGETGSSLEIMNLTDKEACS</sequence>
<dbReference type="OMA" id="CEYISED"/>
<dbReference type="InterPro" id="IPR056607">
    <property type="entry name" value="Elapor1/2_MRH"/>
</dbReference>
<dbReference type="EMBL" id="LNIX01000017">
    <property type="protein sequence ID" value="OXA45682.1"/>
    <property type="molecule type" value="Genomic_DNA"/>
</dbReference>
<feature type="domain" description="MRH" evidence="10">
    <location>
        <begin position="684"/>
        <end position="908"/>
    </location>
</feature>
<keyword evidence="8" id="KW-0472">Membrane</keyword>
<dbReference type="Gene3D" id="2.10.50.10">
    <property type="entry name" value="Tumor Necrosis Factor Receptor, subunit A, domain 2"/>
    <property type="match status" value="1"/>
</dbReference>
<dbReference type="PANTHER" id="PTHR22727:SF15">
    <property type="entry name" value="MRH DOMAIN-CONTAINING PROTEIN"/>
    <property type="match status" value="1"/>
</dbReference>
<keyword evidence="12" id="KW-1185">Reference proteome</keyword>
<comment type="similarity">
    <text evidence="2">Belongs to the ELAPOR family.</text>
</comment>
<comment type="subcellular location">
    <subcellularLocation>
        <location evidence="1">Cell membrane</location>
        <topology evidence="1">Single-pass type I membrane protein</topology>
    </subcellularLocation>
</comment>
<evidence type="ECO:0000259" key="10">
    <source>
        <dbReference type="PROSITE" id="PS51914"/>
    </source>
</evidence>
<evidence type="ECO:0000256" key="1">
    <source>
        <dbReference type="ARBA" id="ARBA00004251"/>
    </source>
</evidence>
<accession>A0A226DJG9</accession>
<evidence type="ECO:0000256" key="6">
    <source>
        <dbReference type="ARBA" id="ARBA00023180"/>
    </source>
</evidence>
<feature type="compositionally biased region" description="Low complexity" evidence="7">
    <location>
        <begin position="626"/>
        <end position="644"/>
    </location>
</feature>
<feature type="signal peptide" evidence="9">
    <location>
        <begin position="1"/>
        <end position="19"/>
    </location>
</feature>
<evidence type="ECO:0000256" key="8">
    <source>
        <dbReference type="SAM" id="Phobius"/>
    </source>
</evidence>
<keyword evidence="6" id="KW-0325">Glycoprotein</keyword>
<organism evidence="11 12">
    <name type="scientific">Folsomia candida</name>
    <name type="common">Springtail</name>
    <dbReference type="NCBI Taxonomy" id="158441"/>
    <lineage>
        <taxon>Eukaryota</taxon>
        <taxon>Metazoa</taxon>
        <taxon>Ecdysozoa</taxon>
        <taxon>Arthropoda</taxon>
        <taxon>Hexapoda</taxon>
        <taxon>Collembola</taxon>
        <taxon>Entomobryomorpha</taxon>
        <taxon>Isotomoidea</taxon>
        <taxon>Isotomidae</taxon>
        <taxon>Proisotominae</taxon>
        <taxon>Folsomia</taxon>
    </lineage>
</organism>
<keyword evidence="4 9" id="KW-0732">Signal</keyword>
<dbReference type="InterPro" id="IPR009011">
    <property type="entry name" value="Man6P_isomerase_rcpt-bd_dom_sf"/>
</dbReference>
<dbReference type="Pfam" id="PF23087">
    <property type="entry name" value="MRH_ELAPOR1_9th"/>
    <property type="match status" value="1"/>
</dbReference>
<reference evidence="11 12" key="1">
    <citation type="submission" date="2015-12" db="EMBL/GenBank/DDBJ databases">
        <title>The genome of Folsomia candida.</title>
        <authorList>
            <person name="Faddeeva A."/>
            <person name="Derks M.F."/>
            <person name="Anvar Y."/>
            <person name="Smit S."/>
            <person name="Van Straalen N."/>
            <person name="Roelofs D."/>
        </authorList>
    </citation>
    <scope>NUCLEOTIDE SEQUENCE [LARGE SCALE GENOMIC DNA]</scope>
    <source>
        <strain evidence="11 12">VU population</strain>
        <tissue evidence="11">Whole body</tissue>
    </source>
</reference>
<evidence type="ECO:0000256" key="5">
    <source>
        <dbReference type="ARBA" id="ARBA00023157"/>
    </source>
</evidence>
<dbReference type="Proteomes" id="UP000198287">
    <property type="component" value="Unassembled WGS sequence"/>
</dbReference>
<dbReference type="InterPro" id="IPR056609">
    <property type="entry name" value="Elapor1-like_3rd"/>
</dbReference>
<keyword evidence="8" id="KW-1133">Transmembrane helix</keyword>
<feature type="region of interest" description="Disordered" evidence="7">
    <location>
        <begin position="620"/>
        <end position="644"/>
    </location>
</feature>
<name>A0A226DJG9_FOLCA</name>
<gene>
    <name evidence="11" type="ORF">Fcan01_19695</name>
</gene>
<feature type="transmembrane region" description="Helical" evidence="8">
    <location>
        <begin position="958"/>
        <end position="982"/>
    </location>
</feature>
<dbReference type="AlphaFoldDB" id="A0A226DJG9"/>
<evidence type="ECO:0000256" key="3">
    <source>
        <dbReference type="ARBA" id="ARBA00022475"/>
    </source>
</evidence>
<dbReference type="InterPro" id="IPR039181">
    <property type="entry name" value="Elapor1/2"/>
</dbReference>
<evidence type="ECO:0000313" key="11">
    <source>
        <dbReference type="EMBL" id="OXA45682.1"/>
    </source>
</evidence>
<evidence type="ECO:0000256" key="2">
    <source>
        <dbReference type="ARBA" id="ARBA00007627"/>
    </source>
</evidence>
<protein>
    <recommendedName>
        <fullName evidence="10">MRH domain-containing protein</fullName>
    </recommendedName>
</protein>
<dbReference type="PANTHER" id="PTHR22727">
    <property type="entry name" value="PROTEIN CBG13728"/>
    <property type="match status" value="1"/>
</dbReference>
<evidence type="ECO:0000313" key="12">
    <source>
        <dbReference type="Proteomes" id="UP000198287"/>
    </source>
</evidence>
<keyword evidence="5" id="KW-1015">Disulfide bond</keyword>
<keyword evidence="3" id="KW-1003">Cell membrane</keyword>
<evidence type="ECO:0000256" key="7">
    <source>
        <dbReference type="SAM" id="MobiDB-lite"/>
    </source>
</evidence>
<proteinExistence type="inferred from homology"/>
<dbReference type="InterPro" id="IPR044865">
    <property type="entry name" value="MRH_dom"/>
</dbReference>
<dbReference type="SMART" id="SM01411">
    <property type="entry name" value="Ephrin_rec_like"/>
    <property type="match status" value="2"/>
</dbReference>
<dbReference type="Gene3D" id="2.70.130.10">
    <property type="entry name" value="Mannose-6-phosphate receptor binding domain"/>
    <property type="match status" value="1"/>
</dbReference>
<dbReference type="OrthoDB" id="439917at2759"/>
<dbReference type="GO" id="GO:0005886">
    <property type="term" value="C:plasma membrane"/>
    <property type="evidence" value="ECO:0007669"/>
    <property type="project" value="UniProtKB-SubCell"/>
</dbReference>
<dbReference type="Pfam" id="PF23031">
    <property type="entry name" value="GBD_ELAPOR1"/>
    <property type="match status" value="1"/>
</dbReference>
<dbReference type="InterPro" id="IPR056608">
    <property type="entry name" value="Elapor1/2_GBD"/>
</dbReference>